<keyword evidence="2" id="KW-1185">Reference proteome</keyword>
<sequence>MIILTELSKLKEIDSSTICYNGLKRPIIDCIVLYHSGDYEGGLNFQSLKNEESELVMNHGTTLWRHFMAAIYLQRLYLFPRMFTISNCKNSIPSRSLPSLFVSAVAFHLILITTNKEILREKKLIIGERLISGFLEFEFG</sequence>
<gene>
    <name evidence="1" type="ORF">DERP_000527</name>
</gene>
<organism evidence="1 2">
    <name type="scientific">Dermatophagoides pteronyssinus</name>
    <name type="common">European house dust mite</name>
    <dbReference type="NCBI Taxonomy" id="6956"/>
    <lineage>
        <taxon>Eukaryota</taxon>
        <taxon>Metazoa</taxon>
        <taxon>Ecdysozoa</taxon>
        <taxon>Arthropoda</taxon>
        <taxon>Chelicerata</taxon>
        <taxon>Arachnida</taxon>
        <taxon>Acari</taxon>
        <taxon>Acariformes</taxon>
        <taxon>Sarcoptiformes</taxon>
        <taxon>Astigmata</taxon>
        <taxon>Psoroptidia</taxon>
        <taxon>Analgoidea</taxon>
        <taxon>Pyroglyphidae</taxon>
        <taxon>Dermatophagoidinae</taxon>
        <taxon>Dermatophagoides</taxon>
    </lineage>
</organism>
<comment type="caution">
    <text evidence="1">The sequence shown here is derived from an EMBL/GenBank/DDBJ whole genome shotgun (WGS) entry which is preliminary data.</text>
</comment>
<reference evidence="1 2" key="1">
    <citation type="journal article" date="2018" name="J. Allergy Clin. Immunol.">
        <title>High-quality assembly of Dermatophagoides pteronyssinus genome and transcriptome reveals a wide range of novel allergens.</title>
        <authorList>
            <person name="Liu X.Y."/>
            <person name="Yang K.Y."/>
            <person name="Wang M.Q."/>
            <person name="Kwok J.S."/>
            <person name="Zeng X."/>
            <person name="Yang Z."/>
            <person name="Xiao X.J."/>
            <person name="Lau C.P."/>
            <person name="Li Y."/>
            <person name="Huang Z.M."/>
            <person name="Ba J.G."/>
            <person name="Yim A.K."/>
            <person name="Ouyang C.Y."/>
            <person name="Ngai S.M."/>
            <person name="Chan T.F."/>
            <person name="Leung E.L."/>
            <person name="Liu L."/>
            <person name="Liu Z.G."/>
            <person name="Tsui S.K."/>
        </authorList>
    </citation>
    <scope>NUCLEOTIDE SEQUENCE [LARGE SCALE GENOMIC DNA]</scope>
    <source>
        <strain evidence="1">Derp</strain>
    </source>
</reference>
<evidence type="ECO:0000313" key="1">
    <source>
        <dbReference type="EMBL" id="KAH9416031.1"/>
    </source>
</evidence>
<dbReference type="EMBL" id="NJHN03000095">
    <property type="protein sequence ID" value="KAH9416031.1"/>
    <property type="molecule type" value="Genomic_DNA"/>
</dbReference>
<evidence type="ECO:0000313" key="2">
    <source>
        <dbReference type="Proteomes" id="UP000887458"/>
    </source>
</evidence>
<reference evidence="1 2" key="2">
    <citation type="journal article" date="2022" name="Mol. Biol. Evol.">
        <title>Comparative Genomics Reveals Insights into the Divergent Evolution of Astigmatic Mites and Household Pest Adaptations.</title>
        <authorList>
            <person name="Xiong Q."/>
            <person name="Wan A.T."/>
            <person name="Liu X."/>
            <person name="Fung C.S."/>
            <person name="Xiao X."/>
            <person name="Malainual N."/>
            <person name="Hou J."/>
            <person name="Wang L."/>
            <person name="Wang M."/>
            <person name="Yang K.Y."/>
            <person name="Cui Y."/>
            <person name="Leung E.L."/>
            <person name="Nong W."/>
            <person name="Shin S.K."/>
            <person name="Au S.W."/>
            <person name="Jeong K.Y."/>
            <person name="Chew F.T."/>
            <person name="Hui J.H."/>
            <person name="Leung T.F."/>
            <person name="Tungtrongchitr A."/>
            <person name="Zhong N."/>
            <person name="Liu Z."/>
            <person name="Tsui S.K."/>
        </authorList>
    </citation>
    <scope>NUCLEOTIDE SEQUENCE [LARGE SCALE GENOMIC DNA]</scope>
    <source>
        <strain evidence="1">Derp</strain>
    </source>
</reference>
<accession>A0ABQ8J0F0</accession>
<protein>
    <submittedName>
        <fullName evidence="1">Uncharacterized protein</fullName>
    </submittedName>
</protein>
<proteinExistence type="predicted"/>
<dbReference type="Proteomes" id="UP000887458">
    <property type="component" value="Unassembled WGS sequence"/>
</dbReference>
<name>A0ABQ8J0F0_DERPT</name>